<feature type="domain" description="Methyltransferase type 11" evidence="1">
    <location>
        <begin position="13"/>
        <end position="106"/>
    </location>
</feature>
<dbReference type="PANTHER" id="PTHR42912:SF95">
    <property type="entry name" value="METHYLTRANSFERASE TYPE 11 DOMAIN-CONTAINING PROTEIN"/>
    <property type="match status" value="1"/>
</dbReference>
<dbReference type="GO" id="GO:0032259">
    <property type="term" value="P:methylation"/>
    <property type="evidence" value="ECO:0007669"/>
    <property type="project" value="UniProtKB-KW"/>
</dbReference>
<keyword evidence="2" id="KW-0808">Transferase</keyword>
<evidence type="ECO:0000259" key="1">
    <source>
        <dbReference type="Pfam" id="PF08241"/>
    </source>
</evidence>
<accession>A0AAV3Y7U0</accession>
<gene>
    <name evidence="2" type="ORF">PoB_000483900</name>
</gene>
<dbReference type="EMBL" id="BLXT01000588">
    <property type="protein sequence ID" value="GFN78333.1"/>
    <property type="molecule type" value="Genomic_DNA"/>
</dbReference>
<name>A0AAV3Y7U0_9GAST</name>
<protein>
    <submittedName>
        <fullName evidence="2">Methyltransferase</fullName>
    </submittedName>
</protein>
<dbReference type="InterPro" id="IPR013216">
    <property type="entry name" value="Methyltransf_11"/>
</dbReference>
<dbReference type="InterPro" id="IPR050508">
    <property type="entry name" value="Methyltransf_Superfamily"/>
</dbReference>
<evidence type="ECO:0000313" key="2">
    <source>
        <dbReference type="EMBL" id="GFN78333.1"/>
    </source>
</evidence>
<dbReference type="PANTHER" id="PTHR42912">
    <property type="entry name" value="METHYLTRANSFERASE"/>
    <property type="match status" value="1"/>
</dbReference>
<keyword evidence="2" id="KW-0489">Methyltransferase</keyword>
<evidence type="ECO:0000313" key="3">
    <source>
        <dbReference type="Proteomes" id="UP000735302"/>
    </source>
</evidence>
<dbReference type="CDD" id="cd02440">
    <property type="entry name" value="AdoMet_MTases"/>
    <property type="match status" value="1"/>
</dbReference>
<proteinExistence type="predicted"/>
<dbReference type="Gene3D" id="3.40.50.150">
    <property type="entry name" value="Vaccinia Virus protein VP39"/>
    <property type="match status" value="1"/>
</dbReference>
<dbReference type="Pfam" id="PF08241">
    <property type="entry name" value="Methyltransf_11"/>
    <property type="match status" value="1"/>
</dbReference>
<keyword evidence="3" id="KW-1185">Reference proteome</keyword>
<sequence length="236" mass="26847">MPSSDQNILYQVLEMGAGTGKMTQELVRKLPAATKYLAVDISKNFLSVLESKALGVEIIEASADNIPLPDNSVQVVVCAQSFHWFSDMPCLKSIYRVLVPGGLLVLIWNRKCFEEGWMQPFLKQRYEVMAKVGAAQKYLYQSGEWRHCISDCDLFHLDKHYDLPGVDFSGPLEKILSNLTTVSVYKSFSPQEREAYVEKLRNVLIHWPGLDLNNIKMPFKTDLYIYTAQNMVASEK</sequence>
<reference evidence="2 3" key="1">
    <citation type="journal article" date="2021" name="Elife">
        <title>Chloroplast acquisition without the gene transfer in kleptoplastic sea slugs, Plakobranchus ocellatus.</title>
        <authorList>
            <person name="Maeda T."/>
            <person name="Takahashi S."/>
            <person name="Yoshida T."/>
            <person name="Shimamura S."/>
            <person name="Takaki Y."/>
            <person name="Nagai Y."/>
            <person name="Toyoda A."/>
            <person name="Suzuki Y."/>
            <person name="Arimoto A."/>
            <person name="Ishii H."/>
            <person name="Satoh N."/>
            <person name="Nishiyama T."/>
            <person name="Hasebe M."/>
            <person name="Maruyama T."/>
            <person name="Minagawa J."/>
            <person name="Obokata J."/>
            <person name="Shigenobu S."/>
        </authorList>
    </citation>
    <scope>NUCLEOTIDE SEQUENCE [LARGE SCALE GENOMIC DNA]</scope>
</reference>
<dbReference type="InterPro" id="IPR029063">
    <property type="entry name" value="SAM-dependent_MTases_sf"/>
</dbReference>
<dbReference type="GO" id="GO:0008757">
    <property type="term" value="F:S-adenosylmethionine-dependent methyltransferase activity"/>
    <property type="evidence" value="ECO:0007669"/>
    <property type="project" value="InterPro"/>
</dbReference>
<dbReference type="AlphaFoldDB" id="A0AAV3Y7U0"/>
<organism evidence="2 3">
    <name type="scientific">Plakobranchus ocellatus</name>
    <dbReference type="NCBI Taxonomy" id="259542"/>
    <lineage>
        <taxon>Eukaryota</taxon>
        <taxon>Metazoa</taxon>
        <taxon>Spiralia</taxon>
        <taxon>Lophotrochozoa</taxon>
        <taxon>Mollusca</taxon>
        <taxon>Gastropoda</taxon>
        <taxon>Heterobranchia</taxon>
        <taxon>Euthyneura</taxon>
        <taxon>Panpulmonata</taxon>
        <taxon>Sacoglossa</taxon>
        <taxon>Placobranchoidea</taxon>
        <taxon>Plakobranchidae</taxon>
        <taxon>Plakobranchus</taxon>
    </lineage>
</organism>
<dbReference type="Proteomes" id="UP000735302">
    <property type="component" value="Unassembled WGS sequence"/>
</dbReference>
<comment type="caution">
    <text evidence="2">The sequence shown here is derived from an EMBL/GenBank/DDBJ whole genome shotgun (WGS) entry which is preliminary data.</text>
</comment>
<dbReference type="SUPFAM" id="SSF53335">
    <property type="entry name" value="S-adenosyl-L-methionine-dependent methyltransferases"/>
    <property type="match status" value="1"/>
</dbReference>